<dbReference type="HOGENOM" id="CLU_029393_5_0_9"/>
<evidence type="ECO:0000256" key="2">
    <source>
        <dbReference type="ARBA" id="ARBA00012281"/>
    </source>
</evidence>
<evidence type="ECO:0000256" key="6">
    <source>
        <dbReference type="ARBA" id="ARBA00023317"/>
    </source>
</evidence>
<dbReference type="PATRIC" id="fig|649747.3.peg.2281"/>
<dbReference type="Pfam" id="PF00676">
    <property type="entry name" value="E1_dh"/>
    <property type="match status" value="1"/>
</dbReference>
<comment type="catalytic activity">
    <reaction evidence="7">
        <text>N(6)-[(R)-lipoyl]-L-lysyl-[protein] + pyruvate + H(+) = N(6)-[(R)-S(8)-acetyldihydrolipoyl]-L-lysyl-[protein] + CO2</text>
        <dbReference type="Rhea" id="RHEA:19189"/>
        <dbReference type="Rhea" id="RHEA-COMP:10474"/>
        <dbReference type="Rhea" id="RHEA-COMP:10478"/>
        <dbReference type="ChEBI" id="CHEBI:15361"/>
        <dbReference type="ChEBI" id="CHEBI:15378"/>
        <dbReference type="ChEBI" id="CHEBI:16526"/>
        <dbReference type="ChEBI" id="CHEBI:83099"/>
        <dbReference type="ChEBI" id="CHEBI:83111"/>
        <dbReference type="EC" id="1.2.4.1"/>
    </reaction>
</comment>
<comment type="subunit">
    <text evidence="7">Heterodimer of an alpha and a beta chain.</text>
</comment>
<dbReference type="Gene3D" id="3.40.50.970">
    <property type="match status" value="1"/>
</dbReference>
<comment type="cofactor">
    <cofactor evidence="1 7">
        <name>thiamine diphosphate</name>
        <dbReference type="ChEBI" id="CHEBI:58937"/>
    </cofactor>
</comment>
<keyword evidence="4 7" id="KW-0560">Oxidoreductase</keyword>
<dbReference type="FunFam" id="3.40.50.970:FF:000013">
    <property type="entry name" value="Pyruvate dehydrogenase E1 component subunit alpha"/>
    <property type="match status" value="1"/>
</dbReference>
<evidence type="ECO:0000256" key="1">
    <source>
        <dbReference type="ARBA" id="ARBA00001964"/>
    </source>
</evidence>
<dbReference type="InterPro" id="IPR001017">
    <property type="entry name" value="DH_E1"/>
</dbReference>
<evidence type="ECO:0000256" key="5">
    <source>
        <dbReference type="ARBA" id="ARBA00023052"/>
    </source>
</evidence>
<keyword evidence="6 7" id="KW-0670">Pyruvate</keyword>
<gene>
    <name evidence="7" type="primary">pdhA</name>
    <name evidence="9" type="ORF">HMPREF0083_02525</name>
</gene>
<dbReference type="PANTHER" id="PTHR11516:SF60">
    <property type="entry name" value="PYRUVATE DEHYDROGENASE E1 COMPONENT SUBUNIT ALPHA"/>
    <property type="match status" value="1"/>
</dbReference>
<evidence type="ECO:0000256" key="3">
    <source>
        <dbReference type="ARBA" id="ARBA00014159"/>
    </source>
</evidence>
<dbReference type="GO" id="GO:0006086">
    <property type="term" value="P:pyruvate decarboxylation to acetyl-CoA"/>
    <property type="evidence" value="ECO:0007669"/>
    <property type="project" value="InterPro"/>
</dbReference>
<evidence type="ECO:0000256" key="4">
    <source>
        <dbReference type="ARBA" id="ARBA00023002"/>
    </source>
</evidence>
<dbReference type="Proteomes" id="UP000016511">
    <property type="component" value="Unassembled WGS sequence"/>
</dbReference>
<protein>
    <recommendedName>
        <fullName evidence="3 7">Pyruvate dehydrogenase E1 component subunit alpha</fullName>
        <ecNumber evidence="2 7">1.2.4.1</ecNumber>
    </recommendedName>
</protein>
<dbReference type="STRING" id="649747.HMPREF0083_02525"/>
<evidence type="ECO:0000313" key="9">
    <source>
        <dbReference type="EMBL" id="ERI09406.1"/>
    </source>
</evidence>
<accession>U1YF43</accession>
<dbReference type="CDD" id="cd02000">
    <property type="entry name" value="TPP_E1_PDC_ADC_BCADC"/>
    <property type="match status" value="1"/>
</dbReference>
<dbReference type="EMBL" id="AWSJ01000157">
    <property type="protein sequence ID" value="ERI09406.1"/>
    <property type="molecule type" value="Genomic_DNA"/>
</dbReference>
<organism evidence="9 10">
    <name type="scientific">Aneurinibacillus aneurinilyticus ATCC 12856</name>
    <dbReference type="NCBI Taxonomy" id="649747"/>
    <lineage>
        <taxon>Bacteria</taxon>
        <taxon>Bacillati</taxon>
        <taxon>Bacillota</taxon>
        <taxon>Bacilli</taxon>
        <taxon>Bacillales</taxon>
        <taxon>Paenibacillaceae</taxon>
        <taxon>Aneurinibacillus group</taxon>
        <taxon>Aneurinibacillus</taxon>
    </lineage>
</organism>
<dbReference type="EC" id="1.2.4.1" evidence="2 7"/>
<comment type="caution">
    <text evidence="9">The sequence shown here is derived from an EMBL/GenBank/DDBJ whole genome shotgun (WGS) entry which is preliminary data.</text>
</comment>
<sequence>MLKNIAGGLYMFKTGKNHLFSQEQLRKMLYEMLLIRRFEEKVEQLFQQGKIHGTMHLCIGQEATAVGACAILTNEDKIISTHRGHGHCIAKGTEVDRMMAELLGKATGYCKGKGGSMHIADLDKGNLGANGIVAGGLPLATGAALTSKMKELGYVVVCFFGDGSTNEGAFHESLNLASIWNLPVIFFCENNQYAMSGSIKEMTNIQHIAERAASYGIPGEIVDGNDLLAVAEVTKKAVERARNGEGATLIEAKTYRWRGHSRSDARKYRTRDEEKEWKTTKDPIALFKNKLVEENMLTEEIFLEIEEQVKKEIEAAVEFAENSPIPGEETLETDIFA</sequence>
<dbReference type="InterPro" id="IPR017597">
    <property type="entry name" value="Pyrv_DH_E1_asu_subgrp-y"/>
</dbReference>
<evidence type="ECO:0000256" key="7">
    <source>
        <dbReference type="RuleBase" id="RU361139"/>
    </source>
</evidence>
<dbReference type="InterPro" id="IPR029061">
    <property type="entry name" value="THDP-binding"/>
</dbReference>
<evidence type="ECO:0000259" key="8">
    <source>
        <dbReference type="Pfam" id="PF00676"/>
    </source>
</evidence>
<dbReference type="eggNOG" id="COG1071">
    <property type="taxonomic scope" value="Bacteria"/>
</dbReference>
<proteinExistence type="predicted"/>
<reference evidence="9 10" key="1">
    <citation type="submission" date="2013-08" db="EMBL/GenBank/DDBJ databases">
        <authorList>
            <person name="Weinstock G."/>
            <person name="Sodergren E."/>
            <person name="Wylie T."/>
            <person name="Fulton L."/>
            <person name="Fulton R."/>
            <person name="Fronick C."/>
            <person name="O'Laughlin M."/>
            <person name="Godfrey J."/>
            <person name="Miner T."/>
            <person name="Herter B."/>
            <person name="Appelbaum E."/>
            <person name="Cordes M."/>
            <person name="Lek S."/>
            <person name="Wollam A."/>
            <person name="Pepin K.H."/>
            <person name="Palsikar V.B."/>
            <person name="Mitreva M."/>
            <person name="Wilson R.K."/>
        </authorList>
    </citation>
    <scope>NUCLEOTIDE SEQUENCE [LARGE SCALE GENOMIC DNA]</scope>
    <source>
        <strain evidence="9 10">ATCC 12856</strain>
    </source>
</reference>
<dbReference type="SUPFAM" id="SSF52518">
    <property type="entry name" value="Thiamin diphosphate-binding fold (THDP-binding)"/>
    <property type="match status" value="1"/>
</dbReference>
<feature type="domain" description="Dehydrogenase E1 component" evidence="8">
    <location>
        <begin position="30"/>
        <end position="326"/>
    </location>
</feature>
<comment type="function">
    <text evidence="7">The pyruvate dehydrogenase complex catalyzes the overall conversion of pyruvate to acetyl-CoA and CO(2).</text>
</comment>
<dbReference type="AlphaFoldDB" id="U1YF43"/>
<dbReference type="PANTHER" id="PTHR11516">
    <property type="entry name" value="PYRUVATE DEHYDROGENASE E1 COMPONENT, ALPHA SUBUNIT BACTERIAL AND ORGANELLAR"/>
    <property type="match status" value="1"/>
</dbReference>
<dbReference type="NCBIfam" id="TIGR03182">
    <property type="entry name" value="PDH_E1_alph_y"/>
    <property type="match status" value="1"/>
</dbReference>
<keyword evidence="5 7" id="KW-0786">Thiamine pyrophosphate</keyword>
<keyword evidence="10" id="KW-1185">Reference proteome</keyword>
<dbReference type="InterPro" id="IPR050642">
    <property type="entry name" value="PDH_E1_Alpha_Subunit"/>
</dbReference>
<dbReference type="GO" id="GO:0004739">
    <property type="term" value="F:pyruvate dehydrogenase (acetyl-transferring) activity"/>
    <property type="evidence" value="ECO:0007669"/>
    <property type="project" value="UniProtKB-UniRule"/>
</dbReference>
<name>U1YF43_ANEAE</name>
<evidence type="ECO:0000313" key="10">
    <source>
        <dbReference type="Proteomes" id="UP000016511"/>
    </source>
</evidence>